<comment type="caution">
    <text evidence="3">The sequence shown here is derived from an EMBL/GenBank/DDBJ whole genome shotgun (WGS) entry which is preliminary data.</text>
</comment>
<feature type="compositionally biased region" description="Basic and acidic residues" evidence="1">
    <location>
        <begin position="73"/>
        <end position="95"/>
    </location>
</feature>
<keyword evidence="2" id="KW-0812">Transmembrane</keyword>
<evidence type="ECO:0000256" key="1">
    <source>
        <dbReference type="SAM" id="MobiDB-lite"/>
    </source>
</evidence>
<feature type="transmembrane region" description="Helical" evidence="2">
    <location>
        <begin position="48"/>
        <end position="69"/>
    </location>
</feature>
<dbReference type="EMBL" id="JBHSGF010000001">
    <property type="protein sequence ID" value="MFC4553956.1"/>
    <property type="molecule type" value="Genomic_DNA"/>
</dbReference>
<reference evidence="4" key="1">
    <citation type="journal article" date="2019" name="Int. J. Syst. Evol. Microbiol.">
        <title>The Global Catalogue of Microorganisms (GCM) 10K type strain sequencing project: providing services to taxonomists for standard genome sequencing and annotation.</title>
        <authorList>
            <consortium name="The Broad Institute Genomics Platform"/>
            <consortium name="The Broad Institute Genome Sequencing Center for Infectious Disease"/>
            <person name="Wu L."/>
            <person name="Ma J."/>
        </authorList>
    </citation>
    <scope>NUCLEOTIDE SEQUENCE [LARGE SCALE GENOMIC DNA]</scope>
    <source>
        <strain evidence="4">JCM 3369</strain>
    </source>
</reference>
<name>A0ABV9D691_9MICO</name>
<evidence type="ECO:0000313" key="4">
    <source>
        <dbReference type="Proteomes" id="UP001595955"/>
    </source>
</evidence>
<sequence>MRPRRTIPDDLPPMRVNTVTMVVTGIGVWVAVLIASVVMRLMGLSIPARTVEVCVAGVVLGLLALAWAVPQRRRDVRAEAARRSGESTPGADRRAPAAGSGDDGPRDRRPGARPPHALPEEHHP</sequence>
<keyword evidence="2" id="KW-1133">Transmembrane helix</keyword>
<protein>
    <submittedName>
        <fullName evidence="3">DUF2530 domain-containing protein</fullName>
    </submittedName>
</protein>
<dbReference type="Proteomes" id="UP001595955">
    <property type="component" value="Unassembled WGS sequence"/>
</dbReference>
<proteinExistence type="predicted"/>
<dbReference type="RefSeq" id="WP_164471301.1">
    <property type="nucleotide sequence ID" value="NZ_CP033325.1"/>
</dbReference>
<keyword evidence="4" id="KW-1185">Reference proteome</keyword>
<evidence type="ECO:0000313" key="3">
    <source>
        <dbReference type="EMBL" id="MFC4553956.1"/>
    </source>
</evidence>
<feature type="transmembrane region" description="Helical" evidence="2">
    <location>
        <begin position="21"/>
        <end position="42"/>
    </location>
</feature>
<dbReference type="InterPro" id="IPR019681">
    <property type="entry name" value="DUF2530"/>
</dbReference>
<keyword evidence="2" id="KW-0472">Membrane</keyword>
<gene>
    <name evidence="3" type="ORF">ACFO3F_01725</name>
</gene>
<feature type="region of interest" description="Disordered" evidence="1">
    <location>
        <begin position="73"/>
        <end position="124"/>
    </location>
</feature>
<organism evidence="3 4">
    <name type="scientific">Georgenia faecalis</name>
    <dbReference type="NCBI Taxonomy" id="2483799"/>
    <lineage>
        <taxon>Bacteria</taxon>
        <taxon>Bacillati</taxon>
        <taxon>Actinomycetota</taxon>
        <taxon>Actinomycetes</taxon>
        <taxon>Micrococcales</taxon>
        <taxon>Bogoriellaceae</taxon>
        <taxon>Georgenia</taxon>
    </lineage>
</organism>
<accession>A0ABV9D691</accession>
<evidence type="ECO:0000256" key="2">
    <source>
        <dbReference type="SAM" id="Phobius"/>
    </source>
</evidence>
<dbReference type="Pfam" id="PF10745">
    <property type="entry name" value="DUF2530"/>
    <property type="match status" value="1"/>
</dbReference>